<protein>
    <submittedName>
        <fullName evidence="1">Uncharacterized protein</fullName>
    </submittedName>
</protein>
<sequence>MSGNSLDRIPQEVRDMIYKDVLRGVSYIIADPEGWLRSPLGSFHYRELGYHPPTYVGLLLASKSISSEMQDILYKESVFRAYLCRHPDKFVQPPRPQEFARLQKIEIILDVSLYSYTANPINEDLTKDPGHLERHYRKWLEAFGGAGAHRDFCRIKIKNIELESFPRTPVYRQLLSVFKTFTGFRTVIFELEERLNVQPFQISYLQEARIRAANGPLKEPEDTGEVFETLKKTIAVKLQPSLGHCVYYDRGHVSCVEFRPRTDEPIEEGWAPYVDKVHI</sequence>
<reference evidence="1" key="1">
    <citation type="submission" date="2021-03" db="EMBL/GenBank/DDBJ databases">
        <authorList>
            <person name="Tagirdzhanova G."/>
        </authorList>
    </citation>
    <scope>NUCLEOTIDE SEQUENCE</scope>
</reference>
<evidence type="ECO:0000313" key="2">
    <source>
        <dbReference type="Proteomes" id="UP000664203"/>
    </source>
</evidence>
<comment type="caution">
    <text evidence="1">The sequence shown here is derived from an EMBL/GenBank/DDBJ whole genome shotgun (WGS) entry which is preliminary data.</text>
</comment>
<gene>
    <name evidence="1" type="ORF">ALECFALPRED_003421</name>
</gene>
<dbReference type="OrthoDB" id="62952at2759"/>
<organism evidence="1 2">
    <name type="scientific">Alectoria fallacina</name>
    <dbReference type="NCBI Taxonomy" id="1903189"/>
    <lineage>
        <taxon>Eukaryota</taxon>
        <taxon>Fungi</taxon>
        <taxon>Dikarya</taxon>
        <taxon>Ascomycota</taxon>
        <taxon>Pezizomycotina</taxon>
        <taxon>Lecanoromycetes</taxon>
        <taxon>OSLEUM clade</taxon>
        <taxon>Lecanoromycetidae</taxon>
        <taxon>Lecanorales</taxon>
        <taxon>Lecanorineae</taxon>
        <taxon>Parmeliaceae</taxon>
        <taxon>Alectoria</taxon>
    </lineage>
</organism>
<dbReference type="EMBL" id="CAJPDR010000213">
    <property type="protein sequence ID" value="CAF9926338.1"/>
    <property type="molecule type" value="Genomic_DNA"/>
</dbReference>
<evidence type="ECO:0000313" key="1">
    <source>
        <dbReference type="EMBL" id="CAF9926338.1"/>
    </source>
</evidence>
<accession>A0A8H3FR44</accession>
<proteinExistence type="predicted"/>
<name>A0A8H3FR44_9LECA</name>
<dbReference type="AlphaFoldDB" id="A0A8H3FR44"/>
<dbReference type="Proteomes" id="UP000664203">
    <property type="component" value="Unassembled WGS sequence"/>
</dbReference>
<keyword evidence="2" id="KW-1185">Reference proteome</keyword>